<gene>
    <name evidence="4" type="ORF">SAMN02194393_04769</name>
</gene>
<feature type="modified residue" description="Phosphocysteine; by EIIA" evidence="1">
    <location>
        <position position="73"/>
    </location>
</feature>
<reference evidence="4 5" key="1">
    <citation type="submission" date="2017-02" db="EMBL/GenBank/DDBJ databases">
        <authorList>
            <person name="Peterson S.W."/>
        </authorList>
    </citation>
    <scope>NUCLEOTIDE SEQUENCE [LARGE SCALE GENOMIC DNA]</scope>
    <source>
        <strain evidence="4 5">M1</strain>
    </source>
</reference>
<protein>
    <submittedName>
        <fullName evidence="4">PTS system, glucitol/sorbitol-specific IIC component</fullName>
    </submittedName>
</protein>
<dbReference type="InterPro" id="IPR011638">
    <property type="entry name" value="PTS_EIIBC_GUT_C"/>
</dbReference>
<evidence type="ECO:0000256" key="1">
    <source>
        <dbReference type="PROSITE-ProRule" id="PRU00425"/>
    </source>
</evidence>
<dbReference type="OrthoDB" id="4774329at2"/>
<dbReference type="InterPro" id="IPR011618">
    <property type="entry name" value="PTS_EIIBC_GUT_N"/>
</dbReference>
<dbReference type="PANTHER" id="PTHR39427">
    <property type="match status" value="1"/>
</dbReference>
<evidence type="ECO:0000256" key="2">
    <source>
        <dbReference type="SAM" id="Phobius"/>
    </source>
</evidence>
<accession>A0A1T5MI18</accession>
<dbReference type="PROSITE" id="PS51102">
    <property type="entry name" value="PTS_EIIB_TYPE_5"/>
    <property type="match status" value="1"/>
</dbReference>
<evidence type="ECO:0000259" key="3">
    <source>
        <dbReference type="PROSITE" id="PS51102"/>
    </source>
</evidence>
<dbReference type="InterPro" id="IPR004702">
    <property type="entry name" value="PTS_sorb_EIIBC"/>
</dbReference>
<organism evidence="4 5">
    <name type="scientific">Maledivibacter halophilus</name>
    <dbReference type="NCBI Taxonomy" id="36842"/>
    <lineage>
        <taxon>Bacteria</taxon>
        <taxon>Bacillati</taxon>
        <taxon>Bacillota</taxon>
        <taxon>Clostridia</taxon>
        <taxon>Peptostreptococcales</taxon>
        <taxon>Caminicellaceae</taxon>
        <taxon>Maledivibacter</taxon>
    </lineage>
</organism>
<dbReference type="GO" id="GO:0008982">
    <property type="term" value="F:protein-N(PI)-phosphohistidine-sugar phosphotransferase activity"/>
    <property type="evidence" value="ECO:0007669"/>
    <property type="project" value="InterPro"/>
</dbReference>
<dbReference type="EMBL" id="FUZT01000016">
    <property type="protein sequence ID" value="SKC87877.1"/>
    <property type="molecule type" value="Genomic_DNA"/>
</dbReference>
<name>A0A1T5MI18_9FIRM</name>
<dbReference type="GO" id="GO:0009401">
    <property type="term" value="P:phosphoenolpyruvate-dependent sugar phosphotransferase system"/>
    <property type="evidence" value="ECO:0007669"/>
    <property type="project" value="InterPro"/>
</dbReference>
<keyword evidence="2" id="KW-1133">Transmembrane helix</keyword>
<evidence type="ECO:0000313" key="5">
    <source>
        <dbReference type="Proteomes" id="UP000190285"/>
    </source>
</evidence>
<keyword evidence="2" id="KW-0472">Membrane</keyword>
<feature type="transmembrane region" description="Helical" evidence="2">
    <location>
        <begin position="298"/>
        <end position="321"/>
    </location>
</feature>
<feature type="transmembrane region" description="Helical" evidence="2">
    <location>
        <begin position="181"/>
        <end position="200"/>
    </location>
</feature>
<dbReference type="GO" id="GO:0005886">
    <property type="term" value="C:plasma membrane"/>
    <property type="evidence" value="ECO:0007669"/>
    <property type="project" value="TreeGrafter"/>
</dbReference>
<evidence type="ECO:0000313" key="4">
    <source>
        <dbReference type="EMBL" id="SKC87877.1"/>
    </source>
</evidence>
<dbReference type="PANTHER" id="PTHR39427:SF1">
    <property type="entry name" value="PTS SYSTEM GLUCITOL_SORBITOL-SPECIFIC EIIB COMPONENT"/>
    <property type="match status" value="1"/>
</dbReference>
<dbReference type="Proteomes" id="UP000190285">
    <property type="component" value="Unassembled WGS sequence"/>
</dbReference>
<dbReference type="RefSeq" id="WP_079495288.1">
    <property type="nucleotide sequence ID" value="NZ_FUZT01000016.1"/>
</dbReference>
<keyword evidence="2" id="KW-0812">Transmembrane</keyword>
<feature type="domain" description="PTS EIIB type-5" evidence="3">
    <location>
        <begin position="2"/>
        <end position="186"/>
    </location>
</feature>
<dbReference type="STRING" id="36842.SAMN02194393_04769"/>
<dbReference type="Pfam" id="PF03612">
    <property type="entry name" value="EIIBC-GUT_N"/>
    <property type="match status" value="1"/>
</dbReference>
<keyword evidence="5" id="KW-1185">Reference proteome</keyword>
<dbReference type="AlphaFoldDB" id="A0A1T5MI18"/>
<proteinExistence type="predicted"/>
<sequence length="326" mass="34616">MSYKAIKITKGSSGWGGPLLIKPSKEKDVILSVTGGGIHPLAQRIADLTGATAVDGFKTTVPDERIMIAVIDCGGTARCGVYPKKRIFTLNITPVGQSGPLAQYIKEDIYVSGVREKDITLIDEEVLEKEKEFKEEKENETYKKSSERTPKNQNIIEKIGRGAGQVVKVFYSAGRETIDSVIKNILPFMAFVSMLIGIILKSGIGDLIANVIAPFSGSIIGLLVISIVAAIPLLSPLLGPGAVIAQVVGVLIGVEIGKGNIPAQYALPALFAINPQVGCDFIPVGLSLGEAEPETVEIGVPAILFSRLITGPISVIIAYLFSIGLY</sequence>
<feature type="transmembrane region" description="Helical" evidence="2">
    <location>
        <begin position="207"/>
        <end position="231"/>
    </location>
</feature>
<dbReference type="Pfam" id="PF07663">
    <property type="entry name" value="EIIBC-GUT_C"/>
    <property type="match status" value="1"/>
</dbReference>